<dbReference type="Gene3D" id="1.10.287.130">
    <property type="match status" value="1"/>
</dbReference>
<dbReference type="CDD" id="cd00082">
    <property type="entry name" value="HisKA"/>
    <property type="match status" value="1"/>
</dbReference>
<evidence type="ECO:0000259" key="3">
    <source>
        <dbReference type="SMART" id="SM00388"/>
    </source>
</evidence>
<evidence type="ECO:0000256" key="1">
    <source>
        <dbReference type="ARBA" id="ARBA00000085"/>
    </source>
</evidence>
<dbReference type="SMART" id="SM00388">
    <property type="entry name" value="HisKA"/>
    <property type="match status" value="1"/>
</dbReference>
<dbReference type="Proteomes" id="UP000232003">
    <property type="component" value="Plasmid pNFSY08"/>
</dbReference>
<geneLocation type="plasmid" evidence="5">
    <name>pnfsy08</name>
</geneLocation>
<dbReference type="InterPro" id="IPR036097">
    <property type="entry name" value="HisK_dim/P_sf"/>
</dbReference>
<keyword evidence="4" id="KW-0808">Transferase</keyword>
<evidence type="ECO:0000256" key="2">
    <source>
        <dbReference type="ARBA" id="ARBA00012438"/>
    </source>
</evidence>
<keyword evidence="5" id="KW-1185">Reference proteome</keyword>
<dbReference type="SUPFAM" id="SSF47384">
    <property type="entry name" value="Homodimeric domain of signal transducing histidine kinase"/>
    <property type="match status" value="1"/>
</dbReference>
<organism evidence="4 5">
    <name type="scientific">Nostoc flagelliforme CCNUN1</name>
    <dbReference type="NCBI Taxonomy" id="2038116"/>
    <lineage>
        <taxon>Bacteria</taxon>
        <taxon>Bacillati</taxon>
        <taxon>Cyanobacteriota</taxon>
        <taxon>Cyanophyceae</taxon>
        <taxon>Nostocales</taxon>
        <taxon>Nostocaceae</taxon>
        <taxon>Nostoc</taxon>
    </lineage>
</organism>
<dbReference type="KEGG" id="nfl:COO91_11186"/>
<gene>
    <name evidence="4" type="ORF">COO91_11186</name>
</gene>
<dbReference type="GO" id="GO:0000155">
    <property type="term" value="F:phosphorelay sensor kinase activity"/>
    <property type="evidence" value="ECO:0007669"/>
    <property type="project" value="InterPro"/>
</dbReference>
<evidence type="ECO:0000313" key="4">
    <source>
        <dbReference type="EMBL" id="AUB44931.1"/>
    </source>
</evidence>
<evidence type="ECO:0000313" key="5">
    <source>
        <dbReference type="Proteomes" id="UP000232003"/>
    </source>
</evidence>
<dbReference type="EC" id="2.7.13.3" evidence="2"/>
<proteinExistence type="predicted"/>
<protein>
    <recommendedName>
        <fullName evidence="2">histidine kinase</fullName>
        <ecNumber evidence="2">2.7.13.3</ecNumber>
    </recommendedName>
</protein>
<dbReference type="InterPro" id="IPR003661">
    <property type="entry name" value="HisK_dim/P_dom"/>
</dbReference>
<dbReference type="EMBL" id="CP024793">
    <property type="protein sequence ID" value="AUB44931.1"/>
    <property type="molecule type" value="Genomic_DNA"/>
</dbReference>
<comment type="catalytic activity">
    <reaction evidence="1">
        <text>ATP + protein L-histidine = ADP + protein N-phospho-L-histidine.</text>
        <dbReference type="EC" id="2.7.13.3"/>
    </reaction>
</comment>
<accession>A0A2K8TBA3</accession>
<keyword evidence="4" id="KW-0418">Kinase</keyword>
<feature type="domain" description="Signal transduction histidine kinase dimerisation/phosphoacceptor" evidence="3">
    <location>
        <begin position="108"/>
        <end position="174"/>
    </location>
</feature>
<keyword evidence="4" id="KW-0614">Plasmid</keyword>
<dbReference type="Pfam" id="PF00512">
    <property type="entry name" value="HisKA"/>
    <property type="match status" value="1"/>
</dbReference>
<dbReference type="AlphaFoldDB" id="A0A2K8TBA3"/>
<reference evidence="4 5" key="1">
    <citation type="submission" date="2017-11" db="EMBL/GenBank/DDBJ databases">
        <title>Complete genome of a free-living desiccation-tolerant cyanobacterium and its photosynthetic adaptation to extreme terrestrial habitat.</title>
        <authorList>
            <person name="Shang J."/>
        </authorList>
    </citation>
    <scope>NUCLEOTIDE SEQUENCE [LARGE SCALE GENOMIC DNA]</scope>
    <source>
        <strain evidence="4 5">CCNUN1</strain>
        <plasmid evidence="5">pnfsy08</plasmid>
    </source>
</reference>
<sequence>MLQNSLPEYLEQLVDELSTKIERTPARIKTDKLESTRIGKKHGHERAGFADYSMTQLIFEYHILRQVIFEILEEEAALEVRERDIIIDSIEQAVNDAATQFSQTLRDIQELFMVTLTHDLRGPLNVIKMGTHLTLRRFEQGDTHASIAAKMLKAVERLNSMIQNLLDASRLRAGESLKFEFEECNLEDV</sequence>
<name>A0A2K8TBA3_9NOSO</name>